<evidence type="ECO:0000313" key="2">
    <source>
        <dbReference type="EMBL" id="KAF4635274.1"/>
    </source>
</evidence>
<dbReference type="OrthoDB" id="3513892at2759"/>
<dbReference type="EMBL" id="JAAMPI010000130">
    <property type="protein sequence ID" value="KAF4635274.1"/>
    <property type="molecule type" value="Genomic_DNA"/>
</dbReference>
<dbReference type="InterPro" id="IPR045518">
    <property type="entry name" value="2EXR"/>
</dbReference>
<gene>
    <name evidence="2" type="ORF">G7Y89_g2826</name>
</gene>
<dbReference type="AlphaFoldDB" id="A0A8H4RUP2"/>
<dbReference type="PANTHER" id="PTHR35910:SF6">
    <property type="entry name" value="2EXR DOMAIN-CONTAINING PROTEIN"/>
    <property type="match status" value="1"/>
</dbReference>
<name>A0A8H4RUP2_9HELO</name>
<protein>
    <recommendedName>
        <fullName evidence="1">2EXR domain-containing protein</fullName>
    </recommendedName>
</protein>
<dbReference type="Pfam" id="PF20150">
    <property type="entry name" value="2EXR"/>
    <property type="match status" value="1"/>
</dbReference>
<comment type="caution">
    <text evidence="2">The sequence shown here is derived from an EMBL/GenBank/DDBJ whole genome shotgun (WGS) entry which is preliminary data.</text>
</comment>
<evidence type="ECO:0000313" key="3">
    <source>
        <dbReference type="Proteomes" id="UP000566819"/>
    </source>
</evidence>
<sequence>MAPPPTTKPAFDSDRKKTTFHSLPYELRELIWLATLTPRLIYLHPHKRHILTDYDPAVRCTPESRHRVLSVRFNHSVHIPGEIPATKFKAYSSFAIPDPNKIWEEGQKPSQEEQAKFMVMRPLKYENAKPPPALYVCSESREVAIRKGYVLAFKGSDRHLEGEDKEYWERNFLGDKGVWVDFERDMIMLDVSLEPDPHPRCESLRPLRLLKSYARRDTKRVKRLALGGHIGTALKAMKGKRIVTMSSAIDRQGWLRSLGLKSLEEVWVDDDFKGRILMRSPEEVEKRIVNDMKSGMSYHFTDQAALDVVLPKVKVVRGAQWDQYF</sequence>
<organism evidence="2 3">
    <name type="scientific">Cudoniella acicularis</name>
    <dbReference type="NCBI Taxonomy" id="354080"/>
    <lineage>
        <taxon>Eukaryota</taxon>
        <taxon>Fungi</taxon>
        <taxon>Dikarya</taxon>
        <taxon>Ascomycota</taxon>
        <taxon>Pezizomycotina</taxon>
        <taxon>Leotiomycetes</taxon>
        <taxon>Helotiales</taxon>
        <taxon>Tricladiaceae</taxon>
        <taxon>Cudoniella</taxon>
    </lineage>
</organism>
<keyword evidence="3" id="KW-1185">Reference proteome</keyword>
<reference evidence="2 3" key="1">
    <citation type="submission" date="2020-03" db="EMBL/GenBank/DDBJ databases">
        <title>Draft Genome Sequence of Cudoniella acicularis.</title>
        <authorList>
            <person name="Buettner E."/>
            <person name="Kellner H."/>
        </authorList>
    </citation>
    <scope>NUCLEOTIDE SEQUENCE [LARGE SCALE GENOMIC DNA]</scope>
    <source>
        <strain evidence="2 3">DSM 108380</strain>
    </source>
</reference>
<dbReference type="Proteomes" id="UP000566819">
    <property type="component" value="Unassembled WGS sequence"/>
</dbReference>
<proteinExistence type="predicted"/>
<dbReference type="PANTHER" id="PTHR35910">
    <property type="entry name" value="2EXR DOMAIN-CONTAINING PROTEIN"/>
    <property type="match status" value="1"/>
</dbReference>
<evidence type="ECO:0000259" key="1">
    <source>
        <dbReference type="Pfam" id="PF20150"/>
    </source>
</evidence>
<accession>A0A8H4RUP2</accession>
<feature type="domain" description="2EXR" evidence="1">
    <location>
        <begin position="19"/>
        <end position="187"/>
    </location>
</feature>